<reference evidence="2 3" key="1">
    <citation type="journal article" date="2011" name="J. Bacteriol.">
        <title>Complete genome sequences of two hemotropic Mycoplasmas, Mycoplasma haemofelis strain Ohio2 and Mycoplasma suis strain Illinois.</title>
        <authorList>
            <person name="Messick J.B."/>
            <person name="Santos A.P."/>
            <person name="Guimaraes A.M."/>
        </authorList>
    </citation>
    <scope>NUCLEOTIDE SEQUENCE [LARGE SCALE GENOMIC DNA]</scope>
    <source>
        <strain evidence="2 3">Ohio2</strain>
    </source>
</reference>
<keyword evidence="1" id="KW-0175">Coiled coil</keyword>
<evidence type="ECO:0000313" key="3">
    <source>
        <dbReference type="Proteomes" id="UP000007952"/>
    </source>
</evidence>
<protein>
    <submittedName>
        <fullName evidence="2">Uncharacterized protein</fullName>
    </submittedName>
</protein>
<gene>
    <name evidence="2" type="ordered locus">MHF_1463</name>
</gene>
<dbReference type="EMBL" id="CP002808">
    <property type="protein sequence ID" value="AEG73697.1"/>
    <property type="molecule type" value="Genomic_DNA"/>
</dbReference>
<feature type="coiled-coil region" evidence="1">
    <location>
        <begin position="60"/>
        <end position="87"/>
    </location>
</feature>
<evidence type="ECO:0000313" key="2">
    <source>
        <dbReference type="EMBL" id="AEG73697.1"/>
    </source>
</evidence>
<dbReference type="HOGENOM" id="CLU_087258_1_0_14"/>
<proteinExistence type="predicted"/>
<dbReference type="BioCyc" id="MHAE859194:G1GR7-1458-MONOMER"/>
<dbReference type="STRING" id="859194.MHF_1463"/>
<accession>F6FGY8</accession>
<evidence type="ECO:0000256" key="1">
    <source>
        <dbReference type="SAM" id="Coils"/>
    </source>
</evidence>
<name>F6FGY8_MYCHI</name>
<dbReference type="AlphaFoldDB" id="F6FGY8"/>
<dbReference type="Proteomes" id="UP000007952">
    <property type="component" value="Chromosome"/>
</dbReference>
<dbReference type="KEGG" id="mhf:MHF_1463"/>
<organism evidence="2 3">
    <name type="scientific">Mycoplasma haemofelis (strain Ohio2)</name>
    <dbReference type="NCBI Taxonomy" id="859194"/>
    <lineage>
        <taxon>Bacteria</taxon>
        <taxon>Bacillati</taxon>
        <taxon>Mycoplasmatota</taxon>
        <taxon>Mollicutes</taxon>
        <taxon>Mycoplasmataceae</taxon>
        <taxon>Mycoplasma</taxon>
    </lineage>
</organism>
<reference key="2">
    <citation type="submission" date="2011-05" db="EMBL/GenBank/DDBJ databases">
        <title>The Genome of Mycoplasma haemofelis Strain Ohio2, a pathogenic hemoplasma of the cat.</title>
        <authorList>
            <person name="Santos A.P."/>
            <person name="Guimaraes A.M.S."/>
            <person name="SanMiguel P.J."/>
            <person name="Martin S.W."/>
            <person name="Messick J.B."/>
        </authorList>
    </citation>
    <scope>NUCLEOTIDE SEQUENCE</scope>
    <source>
        <strain>Ohio2</strain>
    </source>
</reference>
<sequence length="208" mass="23259">MNLLYKGAITTGIIGTGGVGTYYGIQALGTTKVKDQLKNRLLSTSGTTNQSQWEARLASLREDKVKKEDLTSELQEIKDKSKNKTWESLRDWCSSKVEESYEGEDLKFKEIVSYCTFRNKDKFKGTVISETTVSTKWTKANGVITGKSEGLSPTLQAIKKKLEASSGKDTSALKKWCEETYETPWTTNEDPNFQNAQQYCLDDSSSTS</sequence>